<name>A0ABR0N4L0_GOSAR</name>
<evidence type="ECO:0000313" key="2">
    <source>
        <dbReference type="Proteomes" id="UP001358586"/>
    </source>
</evidence>
<dbReference type="EMBL" id="JARKNE010000011">
    <property type="protein sequence ID" value="KAK5784770.1"/>
    <property type="molecule type" value="Genomic_DNA"/>
</dbReference>
<dbReference type="PANTHER" id="PTHR47481:SF10">
    <property type="entry name" value="COPIA-LIKE POLYPROTEIN_RETROTRANSPOSON"/>
    <property type="match status" value="1"/>
</dbReference>
<evidence type="ECO:0008006" key="3">
    <source>
        <dbReference type="Google" id="ProtNLM"/>
    </source>
</evidence>
<protein>
    <recommendedName>
        <fullName evidence="3">Retrotransposon Copia-like N-terminal domain-containing protein</fullName>
    </recommendedName>
</protein>
<dbReference type="PANTHER" id="PTHR47481">
    <property type="match status" value="1"/>
</dbReference>
<sequence length="235" mass="26182">MTTTASTDSTAINPGSSAFTGTRLVQSFSRHETIKLDEDTFVHWQQHVRMIVEGYELIGFLDGTLASPLWFVQSLDGSLIPNSDSSTFVQQDRLLVFDMICFLSRKAVFQSKFVAKIQNMSALITVSGSCISEEEKVQTLHVGLPSDFDSVITLASFSSEPLRFQQLVEVLLEFENRQGVLFVVFVPHLEVVGVGSDPEFNAKSADGLGIFLNGVSIVTTVTMRDRRRMLEHRLR</sequence>
<reference evidence="1 2" key="1">
    <citation type="submission" date="2023-03" db="EMBL/GenBank/DDBJ databases">
        <title>WGS of Gossypium arboreum.</title>
        <authorList>
            <person name="Yu D."/>
        </authorList>
    </citation>
    <scope>NUCLEOTIDE SEQUENCE [LARGE SCALE GENOMIC DNA]</scope>
    <source>
        <tissue evidence="1">Leaf</tissue>
    </source>
</reference>
<organism evidence="1 2">
    <name type="scientific">Gossypium arboreum</name>
    <name type="common">Tree cotton</name>
    <name type="synonym">Gossypium nanking</name>
    <dbReference type="NCBI Taxonomy" id="29729"/>
    <lineage>
        <taxon>Eukaryota</taxon>
        <taxon>Viridiplantae</taxon>
        <taxon>Streptophyta</taxon>
        <taxon>Embryophyta</taxon>
        <taxon>Tracheophyta</taxon>
        <taxon>Spermatophyta</taxon>
        <taxon>Magnoliopsida</taxon>
        <taxon>eudicotyledons</taxon>
        <taxon>Gunneridae</taxon>
        <taxon>Pentapetalae</taxon>
        <taxon>rosids</taxon>
        <taxon>malvids</taxon>
        <taxon>Malvales</taxon>
        <taxon>Malvaceae</taxon>
        <taxon>Malvoideae</taxon>
        <taxon>Gossypium</taxon>
    </lineage>
</organism>
<gene>
    <name evidence="1" type="ORF">PVK06_039304</name>
</gene>
<comment type="caution">
    <text evidence="1">The sequence shown here is derived from an EMBL/GenBank/DDBJ whole genome shotgun (WGS) entry which is preliminary data.</text>
</comment>
<keyword evidence="2" id="KW-1185">Reference proteome</keyword>
<accession>A0ABR0N4L0</accession>
<evidence type="ECO:0000313" key="1">
    <source>
        <dbReference type="EMBL" id="KAK5784770.1"/>
    </source>
</evidence>
<proteinExistence type="predicted"/>
<dbReference type="Proteomes" id="UP001358586">
    <property type="component" value="Chromosome 11"/>
</dbReference>